<evidence type="ECO:0000256" key="4">
    <source>
        <dbReference type="ARBA" id="ARBA00023143"/>
    </source>
</evidence>
<name>A0A0S6UBX8_NEOTH</name>
<evidence type="ECO:0000256" key="2">
    <source>
        <dbReference type="ARBA" id="ARBA00011255"/>
    </source>
</evidence>
<dbReference type="PANTHER" id="PTHR30288">
    <property type="entry name" value="FLAGELLAR CAP/ASSEMBLY PROTEIN FLID"/>
    <property type="match status" value="1"/>
</dbReference>
<evidence type="ECO:0000256" key="5">
    <source>
        <dbReference type="RuleBase" id="RU362066"/>
    </source>
</evidence>
<dbReference type="PANTHER" id="PTHR30288:SF0">
    <property type="entry name" value="FLAGELLAR HOOK-ASSOCIATED PROTEIN 2"/>
    <property type="match status" value="1"/>
</dbReference>
<dbReference type="GO" id="GO:0071973">
    <property type="term" value="P:bacterial-type flagellum-dependent cell motility"/>
    <property type="evidence" value="ECO:0007669"/>
    <property type="project" value="TreeGrafter"/>
</dbReference>
<keyword evidence="8" id="KW-0969">Cilium</keyword>
<dbReference type="EMBL" id="DF238840">
    <property type="protein sequence ID" value="GAF26474.1"/>
    <property type="molecule type" value="Genomic_DNA"/>
</dbReference>
<keyword evidence="3 5" id="KW-0175">Coiled coil</keyword>
<evidence type="ECO:0000259" key="7">
    <source>
        <dbReference type="Pfam" id="PF07195"/>
    </source>
</evidence>
<feature type="domain" description="Flagellar hook-associated protein 2 N-terminal" evidence="6">
    <location>
        <begin position="12"/>
        <end position="108"/>
    </location>
</feature>
<evidence type="ECO:0000259" key="6">
    <source>
        <dbReference type="Pfam" id="PF02465"/>
    </source>
</evidence>
<feature type="coiled-coil region" evidence="5">
    <location>
        <begin position="418"/>
        <end position="456"/>
    </location>
</feature>
<dbReference type="InterPro" id="IPR040026">
    <property type="entry name" value="FliD"/>
</dbReference>
<sequence>MANGIYFSGLASGLDTESIITQLMNLERAPLTKLQQRKDQYNVEKNAWHDIYTRLSSLQSKLGDLKLASTFTDMKATSSNTSVLTATAASNAAAGSYEVSIIQLAQAHKVASTDPVTADDNTDLGLSGTFSITVNGQTRSVTVSSSDSLLTIRELINAVPPEGQTGPGAGDIVTASVIDHRLVITSKTSGEVGRISFADPDSVLQGLKLVSDTSGTILSNALVQDAQDAKFTVDGLTITRSTNTITDVIQGVTLNLLAVTNEPLRLDIGHDTQKAVDAIQAMVDQYNSVMDFISTKAGDKGDLQGDPTLARFQNDLWQMMTDRVAGLTGAYQTPWSIGISTGAVVGSGSLTFDRSGKITLDTAKLTSALETDPSAVVDIFTNSSKTGLVDRLDSYLTSLVRSGDGIIPSREQSLQNIMDDIDDQIARMEDSLTMKEDQLRRQFTAMEQALAALQSQGNWLAGQIAGLGAYQQK</sequence>
<dbReference type="RefSeq" id="WP_025774194.1">
    <property type="nucleotide sequence ID" value="NZ_DF238840.1"/>
</dbReference>
<comment type="function">
    <text evidence="5">Required for morphogenesis and for the elongation of the flagellar filament by facilitating polymerization of the flagellin monomers at the tip of growing filament. Forms a capping structure, which prevents flagellin subunits (transported through the central channel of the flagellum) from leaking out without polymerization at the distal end.</text>
</comment>
<organism evidence="8">
    <name type="scientific">Moorella thermoacetica Y72</name>
    <dbReference type="NCBI Taxonomy" id="1325331"/>
    <lineage>
        <taxon>Bacteria</taxon>
        <taxon>Bacillati</taxon>
        <taxon>Bacillota</taxon>
        <taxon>Clostridia</taxon>
        <taxon>Neomoorellales</taxon>
        <taxon>Neomoorellaceae</taxon>
        <taxon>Neomoorella</taxon>
    </lineage>
</organism>
<dbReference type="Pfam" id="PF02465">
    <property type="entry name" value="FliD_N"/>
    <property type="match status" value="1"/>
</dbReference>
<dbReference type="GO" id="GO:0005576">
    <property type="term" value="C:extracellular region"/>
    <property type="evidence" value="ECO:0007669"/>
    <property type="project" value="UniProtKB-SubCell"/>
</dbReference>
<keyword evidence="8" id="KW-0966">Cell projection</keyword>
<dbReference type="AlphaFoldDB" id="A0A0S6UBX8"/>
<comment type="similarity">
    <text evidence="1 5">Belongs to the FliD family.</text>
</comment>
<keyword evidence="8" id="KW-0282">Flagellum</keyword>
<protein>
    <recommendedName>
        <fullName evidence="5">Flagellar hook-associated protein 2</fullName>
        <shortName evidence="5">HAP2</shortName>
    </recommendedName>
    <alternativeName>
        <fullName evidence="5">Flagellar cap protein</fullName>
    </alternativeName>
</protein>
<dbReference type="Pfam" id="PF07196">
    <property type="entry name" value="Flagellin_IN"/>
    <property type="match status" value="1"/>
</dbReference>
<accession>A0A0S6UBX8</accession>
<evidence type="ECO:0000256" key="3">
    <source>
        <dbReference type="ARBA" id="ARBA00023054"/>
    </source>
</evidence>
<feature type="domain" description="Flagellar hook-associated protein 2 C-terminal" evidence="7">
    <location>
        <begin position="226"/>
        <end position="454"/>
    </location>
</feature>
<comment type="subunit">
    <text evidence="2 5">Homopentamer.</text>
</comment>
<evidence type="ECO:0000256" key="1">
    <source>
        <dbReference type="ARBA" id="ARBA00009764"/>
    </source>
</evidence>
<keyword evidence="5" id="KW-0964">Secreted</keyword>
<dbReference type="InterPro" id="IPR003481">
    <property type="entry name" value="FliD_N"/>
</dbReference>
<dbReference type="InterPro" id="IPR010809">
    <property type="entry name" value="FliD_C"/>
</dbReference>
<dbReference type="InterPro" id="IPR010810">
    <property type="entry name" value="Flagellin_hook_IN_motif"/>
</dbReference>
<dbReference type="Proteomes" id="UP000063718">
    <property type="component" value="Unassembled WGS sequence"/>
</dbReference>
<evidence type="ECO:0000313" key="8">
    <source>
        <dbReference type="EMBL" id="GAF26474.1"/>
    </source>
</evidence>
<keyword evidence="4 5" id="KW-0975">Bacterial flagellum</keyword>
<comment type="subcellular location">
    <subcellularLocation>
        <location evidence="5">Secreted</location>
    </subcellularLocation>
    <subcellularLocation>
        <location evidence="5">Bacterial flagellum</location>
    </subcellularLocation>
</comment>
<dbReference type="GO" id="GO:0009424">
    <property type="term" value="C:bacterial-type flagellum hook"/>
    <property type="evidence" value="ECO:0007669"/>
    <property type="project" value="UniProtKB-UniRule"/>
</dbReference>
<dbReference type="GO" id="GO:0007155">
    <property type="term" value="P:cell adhesion"/>
    <property type="evidence" value="ECO:0007669"/>
    <property type="project" value="InterPro"/>
</dbReference>
<dbReference type="Pfam" id="PF07195">
    <property type="entry name" value="FliD_C"/>
    <property type="match status" value="1"/>
</dbReference>
<reference evidence="8" key="1">
    <citation type="journal article" date="2014" name="Gene">
        <title>Genome-guided analysis of transformation efficiency and carbon dioxide assimilation by Moorella thermoacetica Y72.</title>
        <authorList>
            <person name="Tsukahara K."/>
            <person name="Kita A."/>
            <person name="Nakashimada Y."/>
            <person name="Hoshino T."/>
            <person name="Murakami K."/>
        </authorList>
    </citation>
    <scope>NUCLEOTIDE SEQUENCE [LARGE SCALE GENOMIC DNA]</scope>
    <source>
        <strain evidence="8">Y72</strain>
    </source>
</reference>
<gene>
    <name evidence="8" type="ORF">MTY_1814</name>
</gene>
<dbReference type="GO" id="GO:0009421">
    <property type="term" value="C:bacterial-type flagellum filament cap"/>
    <property type="evidence" value="ECO:0007669"/>
    <property type="project" value="InterPro"/>
</dbReference>
<proteinExistence type="inferred from homology"/>